<accession>G0MEW1</accession>
<dbReference type="FunCoup" id="G0MEW1">
    <property type="interactions" value="3245"/>
</dbReference>
<reference evidence="3" key="1">
    <citation type="submission" date="2011-07" db="EMBL/GenBank/DDBJ databases">
        <authorList>
            <consortium name="Caenorhabditis brenneri Sequencing and Analysis Consortium"/>
            <person name="Wilson R.K."/>
        </authorList>
    </citation>
    <scope>NUCLEOTIDE SEQUENCE [LARGE SCALE GENOMIC DNA]</scope>
    <source>
        <strain evidence="3">PB2801</strain>
    </source>
</reference>
<evidence type="ECO:0000313" key="2">
    <source>
        <dbReference type="EMBL" id="EGT52003.1"/>
    </source>
</evidence>
<feature type="domain" description="Sdz-33 F-box" evidence="1">
    <location>
        <begin position="179"/>
        <end position="243"/>
    </location>
</feature>
<dbReference type="PANTHER" id="PTHR22899">
    <property type="entry name" value="CYCLIN-RELATED F-BOX FAMILY"/>
    <property type="match status" value="1"/>
</dbReference>
<keyword evidence="3" id="KW-1185">Reference proteome</keyword>
<dbReference type="Proteomes" id="UP000008068">
    <property type="component" value="Unassembled WGS sequence"/>
</dbReference>
<dbReference type="InterPro" id="IPR053222">
    <property type="entry name" value="Zygotic_Embryogenesis-Asso"/>
</dbReference>
<organism evidence="3">
    <name type="scientific">Caenorhabditis brenneri</name>
    <name type="common">Nematode worm</name>
    <dbReference type="NCBI Taxonomy" id="135651"/>
    <lineage>
        <taxon>Eukaryota</taxon>
        <taxon>Metazoa</taxon>
        <taxon>Ecdysozoa</taxon>
        <taxon>Nematoda</taxon>
        <taxon>Chromadorea</taxon>
        <taxon>Rhabditida</taxon>
        <taxon>Rhabditina</taxon>
        <taxon>Rhabditomorpha</taxon>
        <taxon>Rhabditoidea</taxon>
        <taxon>Rhabditidae</taxon>
        <taxon>Peloderinae</taxon>
        <taxon>Caenorhabditis</taxon>
    </lineage>
</organism>
<protein>
    <recommendedName>
        <fullName evidence="1">Sdz-33 F-box domain-containing protein</fullName>
    </recommendedName>
</protein>
<dbReference type="EMBL" id="GL379791">
    <property type="protein sequence ID" value="EGT52003.1"/>
    <property type="molecule type" value="Genomic_DNA"/>
</dbReference>
<sequence length="319" mass="37379">MNVHDQLSFSLCSNKTKAAVKSLNLKAEDIVFVISDRNAIEFLIVFDDSTMLQCDMIHYSFFRGRYVRNQEFETPNCICVTSHKHKSAWSIKNMGVANWLYHLCEVFHHAKVGSLSIEYQQIDVGFIEPIQKVINGLPLLDLDFSDLSEKKEFQLKALEKFPLYEELFMNEDGFDKNEIDKIVIQNLTKLYISRANQININQLLLSNCEEFEFDFLFLTRKDLKRFFNMWIRGPNPRIKYFHVRFQPELNDGSLDEEIIFKNIKHTRIPLDSQEIQRRKMSDGSCEETKLSGGFKIKRVNGTCAVIVFIRQSFKFIVVE</sequence>
<proteinExistence type="predicted"/>
<dbReference type="HOGENOM" id="CLU_028840_1_3_1"/>
<dbReference type="Pfam" id="PF07735">
    <property type="entry name" value="FBA_2"/>
    <property type="match status" value="1"/>
</dbReference>
<dbReference type="AlphaFoldDB" id="G0MEW1"/>
<gene>
    <name evidence="2" type="ORF">CAEBREN_06584</name>
</gene>
<dbReference type="OMA" id="WIGHFAS"/>
<dbReference type="PANTHER" id="PTHR22899:SF0">
    <property type="entry name" value="F-BOX ASSOCIATED DOMAIN-CONTAINING PROTEIN-RELATED"/>
    <property type="match status" value="1"/>
</dbReference>
<name>G0MEW1_CAEBE</name>
<evidence type="ECO:0000259" key="1">
    <source>
        <dbReference type="Pfam" id="PF07735"/>
    </source>
</evidence>
<dbReference type="InParanoid" id="G0MEW1"/>
<dbReference type="InterPro" id="IPR012885">
    <property type="entry name" value="F-box_Sdz-33"/>
</dbReference>
<evidence type="ECO:0000313" key="3">
    <source>
        <dbReference type="Proteomes" id="UP000008068"/>
    </source>
</evidence>